<dbReference type="Proteomes" id="UP001067231">
    <property type="component" value="Unassembled WGS sequence"/>
</dbReference>
<dbReference type="Pfam" id="PF00169">
    <property type="entry name" value="PH"/>
    <property type="match status" value="1"/>
</dbReference>
<proteinExistence type="predicted"/>
<evidence type="ECO:0000256" key="2">
    <source>
        <dbReference type="ARBA" id="ARBA00022771"/>
    </source>
</evidence>
<evidence type="ECO:0000256" key="3">
    <source>
        <dbReference type="ARBA" id="ARBA00022833"/>
    </source>
</evidence>
<dbReference type="InterPro" id="IPR001849">
    <property type="entry name" value="PH_domain"/>
</dbReference>
<feature type="compositionally biased region" description="Low complexity" evidence="4">
    <location>
        <begin position="2505"/>
        <end position="2531"/>
    </location>
</feature>
<feature type="region of interest" description="Disordered" evidence="4">
    <location>
        <begin position="778"/>
        <end position="821"/>
    </location>
</feature>
<feature type="compositionally biased region" description="Acidic residues" evidence="4">
    <location>
        <begin position="702"/>
        <end position="714"/>
    </location>
</feature>
<dbReference type="GO" id="GO:0030154">
    <property type="term" value="P:cell differentiation"/>
    <property type="evidence" value="ECO:0007669"/>
    <property type="project" value="TreeGrafter"/>
</dbReference>
<dbReference type="SMART" id="SM00233">
    <property type="entry name" value="PH"/>
    <property type="match status" value="2"/>
</dbReference>
<dbReference type="PANTHER" id="PTHR45658:SF102">
    <property type="entry name" value="GATA TRANSCRIPTION FACTOR 29"/>
    <property type="match status" value="1"/>
</dbReference>
<feature type="compositionally biased region" description="Polar residues" evidence="4">
    <location>
        <begin position="11"/>
        <end position="22"/>
    </location>
</feature>
<evidence type="ECO:0000259" key="5">
    <source>
        <dbReference type="PROSITE" id="PS50003"/>
    </source>
</evidence>
<dbReference type="OrthoDB" id="48057at2759"/>
<accession>A0A9D5DGE3</accession>
<feature type="compositionally biased region" description="Polar residues" evidence="4">
    <location>
        <begin position="2490"/>
        <end position="2504"/>
    </location>
</feature>
<evidence type="ECO:0000256" key="4">
    <source>
        <dbReference type="SAM" id="MobiDB-lite"/>
    </source>
</evidence>
<feature type="compositionally biased region" description="Gly residues" evidence="4">
    <location>
        <begin position="1507"/>
        <end position="1530"/>
    </location>
</feature>
<feature type="region of interest" description="Disordered" evidence="4">
    <location>
        <begin position="353"/>
        <end position="423"/>
    </location>
</feature>
<keyword evidence="3" id="KW-0862">Zinc</keyword>
<name>A0A9D5DGE3_9CRYT</name>
<feature type="region of interest" description="Disordered" evidence="4">
    <location>
        <begin position="2490"/>
        <end position="2531"/>
    </location>
</feature>
<dbReference type="EMBL" id="JAPCXC010000062">
    <property type="protein sequence ID" value="KAJ1607176.1"/>
    <property type="molecule type" value="Genomic_DNA"/>
</dbReference>
<dbReference type="GO" id="GO:0005634">
    <property type="term" value="C:nucleus"/>
    <property type="evidence" value="ECO:0007669"/>
    <property type="project" value="TreeGrafter"/>
</dbReference>
<feature type="compositionally biased region" description="Basic and acidic residues" evidence="4">
    <location>
        <begin position="71"/>
        <end position="81"/>
    </location>
</feature>
<feature type="region of interest" description="Disordered" evidence="4">
    <location>
        <begin position="690"/>
        <end position="755"/>
    </location>
</feature>
<feature type="compositionally biased region" description="Low complexity" evidence="4">
    <location>
        <begin position="384"/>
        <end position="394"/>
    </location>
</feature>
<gene>
    <name evidence="6" type="ORF">OJ253_2476</name>
</gene>
<dbReference type="InterPro" id="IPR011993">
    <property type="entry name" value="PH-like_dom_sf"/>
</dbReference>
<dbReference type="GO" id="GO:0008270">
    <property type="term" value="F:zinc ion binding"/>
    <property type="evidence" value="ECO:0007669"/>
    <property type="project" value="UniProtKB-KW"/>
</dbReference>
<dbReference type="SUPFAM" id="SSF50729">
    <property type="entry name" value="PH domain-like"/>
    <property type="match status" value="1"/>
</dbReference>
<organism evidence="6">
    <name type="scientific">Cryptosporidium canis</name>
    <dbReference type="NCBI Taxonomy" id="195482"/>
    <lineage>
        <taxon>Eukaryota</taxon>
        <taxon>Sar</taxon>
        <taxon>Alveolata</taxon>
        <taxon>Apicomplexa</taxon>
        <taxon>Conoidasida</taxon>
        <taxon>Coccidia</taxon>
        <taxon>Eucoccidiorida</taxon>
        <taxon>Eimeriorina</taxon>
        <taxon>Cryptosporidiidae</taxon>
        <taxon>Cryptosporidium</taxon>
    </lineage>
</organism>
<comment type="caution">
    <text evidence="6">The sequence shown here is derived from an EMBL/GenBank/DDBJ whole genome shotgun (WGS) entry which is preliminary data.</text>
</comment>
<feature type="region of interest" description="Disordered" evidence="4">
    <location>
        <begin position="594"/>
        <end position="619"/>
    </location>
</feature>
<feature type="compositionally biased region" description="Low complexity" evidence="4">
    <location>
        <begin position="353"/>
        <end position="366"/>
    </location>
</feature>
<feature type="region of interest" description="Disordered" evidence="4">
    <location>
        <begin position="1503"/>
        <end position="1536"/>
    </location>
</feature>
<dbReference type="PANTHER" id="PTHR45658">
    <property type="entry name" value="GATA TRANSCRIPTION FACTOR"/>
    <property type="match status" value="1"/>
</dbReference>
<dbReference type="Gene3D" id="2.30.29.30">
    <property type="entry name" value="Pleckstrin-homology domain (PH domain)/Phosphotyrosine-binding domain (PTB)"/>
    <property type="match status" value="1"/>
</dbReference>
<evidence type="ECO:0000313" key="6">
    <source>
        <dbReference type="EMBL" id="KAJ1607176.1"/>
    </source>
</evidence>
<keyword evidence="2" id="KW-0863">Zinc-finger</keyword>
<feature type="region of interest" description="Disordered" evidence="4">
    <location>
        <begin position="1"/>
        <end position="108"/>
    </location>
</feature>
<feature type="compositionally biased region" description="Basic and acidic residues" evidence="4">
    <location>
        <begin position="1253"/>
        <end position="1271"/>
    </location>
</feature>
<dbReference type="PROSITE" id="PS50003">
    <property type="entry name" value="PH_DOMAIN"/>
    <property type="match status" value="1"/>
</dbReference>
<reference evidence="6" key="1">
    <citation type="submission" date="2022-10" db="EMBL/GenBank/DDBJ databases">
        <title>Adaptive evolution leads to modifications in subtelomeric GC content in a zoonotic Cryptosporidium species.</title>
        <authorList>
            <person name="Li J."/>
            <person name="Feng Y."/>
            <person name="Xiao L."/>
        </authorList>
    </citation>
    <scope>NUCLEOTIDE SEQUENCE</scope>
    <source>
        <strain evidence="6">33844</strain>
    </source>
</reference>
<evidence type="ECO:0000256" key="1">
    <source>
        <dbReference type="ARBA" id="ARBA00022723"/>
    </source>
</evidence>
<feature type="domain" description="PH" evidence="5">
    <location>
        <begin position="138"/>
        <end position="235"/>
    </location>
</feature>
<sequence>MTDNREDTVSGDFSQHSITSKVDVSKEKVSPDPEGSNGFLEDGSRGGGAQRLDAGPSDTEGRSGLLAEAEGNERLSEKDLNSENENGCGVAVAGGGDSSNSNGGDAGTMNEDLQLETGPRFPQRIFENLILPTSARLNPTVGSYLEKLSPTALKGFQRRFFRLNLTDNALLYWREEPTFPDQQPTGSINLSSVIAIHIEDALNFVIRTFGRDYCLRALSPGDKDIWLESICMVVNAVAHRETLKDASNHYNFSKMLLDSSGSIQTYLTEALKTQRKVKWAKEDRVPLTFSLRGKRMFLGIKGIQNSLAKLWFDCVFDVKYLCQSPLSLEIPGGGQSAIPSGFGLLHTRQQVSMISSSAHPSPSSISVRGVAERGQTRGRHSYRTRSSSYCTSTSFVSQQSSPAGAPRQDEGHTQPTRPMGGVFARRSVSGNFYGTYRGQNLKISKNMIGADLSNVRRLKASKELAGLGSLHQASEGSRLTEPNIQSFTRMRSHLDNVLFGTIYVEIGPLPSLEHITQSVLASPAAPGHLASTDSSSSAGTSSSPLSTLQKFFALLISSRPIANNEAFFPLPNNLSLKPQDHSALSSRFGWQQTPGAFSSPSQSQGQGQGQSRGSAGSGWREMEGLPFNIQLDCLYLFSPEYDGSPPLYVIELDNIQLSSKIREVHTGFQFRLQVPLGNILASLRDPVIEQREPSHTTSSASEAEEVEVEAETEITTEYRETMVTTEKKKEEESETSRETVGSPPPDTPPQETDFDGFAHRDEREAVVTTAAAITVSGVLDVSGPEGESRIQTQGEVPGHPHSESEANTATPPSSMSNLMSVSQSVSPYRDTRYASVTQLLCDPSLILFGMGSRQGGTSMNNSCHEELLSSVSSVHSALQSQGIPLTGGSVSHLSSERVSIRVISIFGPDAEIWREALIASCRARHAAKENMQRTLHDELRAFDSIPKELLDENITQLFYKTLVYMSASFGPGTEDFGSFVYHGDYRRVLSPSAGLVRSYFHSLGLGMHSLGSSDQESGSFHWRNAIVRMVSQISSSFVTIPVWRILQGLDVFNSTGRDLLQASIRTMSNPRVDILRFVHDRYLVPILMVIQECLERRGDLLREVDTLLIIEFLVDLRLSYESCGIYDSKFKYLILQFSSLYMGRLIQPYYRKIFKSIHNTCYLGKTFRDKESGTLHISLFSELFSNLYSIVNLFTGLRLYHYSVEVRNAVFMAVQRALLQYQLAIRDVLMHNLSSIAELSPDRQRFFFHDHQGKRREGGVSGGKPHDDHDVGGPQGPCPGPGPDHERRPADEMDYSKITVSSEVICGMLNGMEYCICKCDELDLLMERWSPFVLYRFEQEYFREFSLDNMILGNNISGGIGTRLTTAHSVEVLDSNINSGNASILMDQISNSNSNNSNTGTGMNNNSIGISGAASGGDLASISVGGGMFNSTNAVISSNGNTTTSNSGSLPLPSSVQSVSSSSLVSASVSTPAPVSASASASASNQSQNQALGSTLTTSVPIQGSVPVGGAGSQGGVGGIGNNGGTGGGSSQSPSINSSGMVSVVLGGGLTATSTSNITIPNQMMMISGLNDERIQEMIDVYSSRNLREEARRFSLLFHISKLCLSIKTCKEWYRRVQTHFLGALRRGAGANSSEDDGGLMSYVLSLDMDTLLKEALRPQLRVLKISLKKSLFNKVSKLVLEFIVRVYVESLLLFTFFYSVIQAEVQDSEEDSGDHPSLGSGLYYMVGVGETGGANTAGGGGVVDDMFNMNMIATKLLEDWDVIGHFFQDCMSEEATRECLIILADLHDILTSQRPTLYEKCHEFQEKYRIFDLTLFIKMILILRQEVKIVRSAGKVVVAAAAASSSCQYLDFESRIVMVPSATNGNLANTASSTLNELSGDEINQIMLDGIGEMSLVGGTNDLGNAHGDVGGGCGGGLLGTDLVTDLGDLDMVPPGTMVTWNRDNMYYWNKQMNVVRNVLSALNQGLGNTNNALLSAFSPPNCLNDLSSLKRITNLTPDEMSLIVGENQFASYETCGAGATCMHGSNGIGMAITDNNGLEGLNSQGSSIGFGLGPGSNLILGSSSSATLTSNPNNLSNVAGLASTNSSGGPNAGFLASSSSSSAAATATTTTTAGASTSAATGATTTSALSSSATSATAATAVAATTTTSASLNGSGNIPSLSSGGLSVGDGGVASTGMKRSFSLEFLSQVNGDDHLEKSMISSFLLGNNSVYSPIWALSISGLCGRVGCSIFQDFLEREERWWESIYNYYSQIYIPTCLFGMISTRLVMDIDSGMNVAPSFGANQEGSQKVVEDTAVDQAISMYQKYTHLSRILTNTFYGRYISDMGSYLQPATTEGVALTYLMGRYGSAPLLDLGDNLISSYLKPYQSVVQFKYYSNSGLNDSNKDWQSGYMIIEDLSIHIYDSIQKQRLLDTLTIRPNHDGERITSICIDPQDLSRTGFIIFWGERDSDYCLSSGVTSSSGGVNANTSVGAGGQTGSLGLPTNNFPRTNSNLSPALQSMVNSSSNGSSNSNSNLLQTGATTGTGTGQATSSMISIGNLSSSDLYNNAQQQSPSYNVNNYTDVKNCSLHVRAPTPQAATVWVSEIDMLIQKSRGNWGSGFLDSFERKRLCQYMRVE</sequence>
<feature type="compositionally biased region" description="Basic and acidic residues" evidence="4">
    <location>
        <begin position="716"/>
        <end position="737"/>
    </location>
</feature>
<feature type="compositionally biased region" description="Low complexity" evidence="4">
    <location>
        <begin position="594"/>
        <end position="618"/>
    </location>
</feature>
<keyword evidence="1" id="KW-0479">Metal-binding</keyword>
<feature type="region of interest" description="Disordered" evidence="4">
    <location>
        <begin position="1253"/>
        <end position="1290"/>
    </location>
</feature>
<dbReference type="InterPro" id="IPR051140">
    <property type="entry name" value="GATA_TF"/>
</dbReference>
<protein>
    <recommendedName>
        <fullName evidence="5">PH domain-containing protein</fullName>
    </recommendedName>
</protein>